<accession>A0A0F8XUP5</accession>
<keyword evidence="2" id="KW-0378">Hydrolase</keyword>
<dbReference type="SUPFAM" id="SSF56300">
    <property type="entry name" value="Metallo-dependent phosphatases"/>
    <property type="match status" value="1"/>
</dbReference>
<keyword evidence="3" id="KW-0408">Iron</keyword>
<dbReference type="GO" id="GO:0016787">
    <property type="term" value="F:hydrolase activity"/>
    <property type="evidence" value="ECO:0007669"/>
    <property type="project" value="UniProtKB-KW"/>
</dbReference>
<dbReference type="Gene3D" id="3.60.21.40">
    <property type="entry name" value="GpdQ, catalytic alpha/beta sandwich domain"/>
    <property type="match status" value="1"/>
</dbReference>
<dbReference type="AlphaFoldDB" id="A0A0F8XUP5"/>
<dbReference type="GO" id="GO:0046872">
    <property type="term" value="F:metal ion binding"/>
    <property type="evidence" value="ECO:0007669"/>
    <property type="project" value="UniProtKB-KW"/>
</dbReference>
<evidence type="ECO:0000256" key="1">
    <source>
        <dbReference type="ARBA" id="ARBA00022723"/>
    </source>
</evidence>
<dbReference type="InterPro" id="IPR050884">
    <property type="entry name" value="CNP_phosphodiesterase-III"/>
</dbReference>
<dbReference type="EMBL" id="LAZR01070065">
    <property type="protein sequence ID" value="KKK45729.1"/>
    <property type="molecule type" value="Genomic_DNA"/>
</dbReference>
<name>A0A0F8XUP5_9ZZZZ</name>
<sequence length="101" mass="11692">MNILHLSDLHFGPRHWDGDDDVLIEKINSYPADVVIDTGDTTTDGRECEYVEARKFFDKINCERFVAVIGNHDKRNTVGHELFKEYIYNSQVFYPSAHLST</sequence>
<dbReference type="InterPro" id="IPR042283">
    <property type="entry name" value="GpdQ_catalytic"/>
</dbReference>
<dbReference type="PANTHER" id="PTHR42988">
    <property type="entry name" value="PHOSPHOHYDROLASE"/>
    <property type="match status" value="1"/>
</dbReference>
<evidence type="ECO:0000256" key="2">
    <source>
        <dbReference type="ARBA" id="ARBA00022801"/>
    </source>
</evidence>
<evidence type="ECO:0000256" key="4">
    <source>
        <dbReference type="ARBA" id="ARBA00025742"/>
    </source>
</evidence>
<keyword evidence="1" id="KW-0479">Metal-binding</keyword>
<comment type="similarity">
    <text evidence="4">Belongs to the cyclic nucleotide phosphodiesterase class-III family.</text>
</comment>
<dbReference type="Pfam" id="PF00149">
    <property type="entry name" value="Metallophos"/>
    <property type="match status" value="1"/>
</dbReference>
<dbReference type="InterPro" id="IPR029052">
    <property type="entry name" value="Metallo-depent_PP-like"/>
</dbReference>
<protein>
    <recommendedName>
        <fullName evidence="5">Calcineurin-like phosphoesterase domain-containing protein</fullName>
    </recommendedName>
</protein>
<gene>
    <name evidence="6" type="ORF">LCGC14_3165010</name>
</gene>
<dbReference type="InterPro" id="IPR004843">
    <property type="entry name" value="Calcineurin-like_PHP"/>
</dbReference>
<feature type="non-terminal residue" evidence="6">
    <location>
        <position position="101"/>
    </location>
</feature>
<evidence type="ECO:0000259" key="5">
    <source>
        <dbReference type="Pfam" id="PF00149"/>
    </source>
</evidence>
<comment type="caution">
    <text evidence="6">The sequence shown here is derived from an EMBL/GenBank/DDBJ whole genome shotgun (WGS) entry which is preliminary data.</text>
</comment>
<evidence type="ECO:0000313" key="6">
    <source>
        <dbReference type="EMBL" id="KKK45729.1"/>
    </source>
</evidence>
<dbReference type="PANTHER" id="PTHR42988:SF2">
    <property type="entry name" value="CYCLIC NUCLEOTIDE PHOSPHODIESTERASE CBUA0032-RELATED"/>
    <property type="match status" value="1"/>
</dbReference>
<feature type="domain" description="Calcineurin-like phosphoesterase" evidence="5">
    <location>
        <begin position="1"/>
        <end position="92"/>
    </location>
</feature>
<reference evidence="6" key="1">
    <citation type="journal article" date="2015" name="Nature">
        <title>Complex archaea that bridge the gap between prokaryotes and eukaryotes.</title>
        <authorList>
            <person name="Spang A."/>
            <person name="Saw J.H."/>
            <person name="Jorgensen S.L."/>
            <person name="Zaremba-Niedzwiedzka K."/>
            <person name="Martijn J."/>
            <person name="Lind A.E."/>
            <person name="van Eijk R."/>
            <person name="Schleper C."/>
            <person name="Guy L."/>
            <person name="Ettema T.J."/>
        </authorList>
    </citation>
    <scope>NUCLEOTIDE SEQUENCE</scope>
</reference>
<organism evidence="6">
    <name type="scientific">marine sediment metagenome</name>
    <dbReference type="NCBI Taxonomy" id="412755"/>
    <lineage>
        <taxon>unclassified sequences</taxon>
        <taxon>metagenomes</taxon>
        <taxon>ecological metagenomes</taxon>
    </lineage>
</organism>
<evidence type="ECO:0000256" key="3">
    <source>
        <dbReference type="ARBA" id="ARBA00023004"/>
    </source>
</evidence>
<proteinExistence type="inferred from homology"/>